<dbReference type="InterPro" id="IPR013083">
    <property type="entry name" value="Znf_RING/FYVE/PHD"/>
</dbReference>
<keyword evidence="2" id="KW-0539">Nucleus</keyword>
<feature type="compositionally biased region" description="Polar residues" evidence="4">
    <location>
        <begin position="869"/>
        <end position="878"/>
    </location>
</feature>
<feature type="region of interest" description="Disordered" evidence="4">
    <location>
        <begin position="1"/>
        <end position="30"/>
    </location>
</feature>
<keyword evidence="3" id="KW-0479">Metal-binding</keyword>
<dbReference type="GO" id="GO:0005634">
    <property type="term" value="C:nucleus"/>
    <property type="evidence" value="ECO:0007669"/>
    <property type="project" value="UniProtKB-SubCell"/>
</dbReference>
<keyword evidence="3" id="KW-0863">Zinc-finger</keyword>
<gene>
    <name evidence="6" type="ORF">F3Y22_tig00111164pilonHSYRG00066</name>
</gene>
<evidence type="ECO:0000256" key="3">
    <source>
        <dbReference type="PROSITE-ProRule" id="PRU00175"/>
    </source>
</evidence>
<feature type="compositionally biased region" description="Polar residues" evidence="4">
    <location>
        <begin position="846"/>
        <end position="857"/>
    </location>
</feature>
<dbReference type="InterPro" id="IPR044718">
    <property type="entry name" value="HOS1"/>
</dbReference>
<evidence type="ECO:0000256" key="1">
    <source>
        <dbReference type="ARBA" id="ARBA00004123"/>
    </source>
</evidence>
<reference evidence="6" key="1">
    <citation type="submission" date="2019-09" db="EMBL/GenBank/DDBJ databases">
        <title>Draft genome information of white flower Hibiscus syriacus.</title>
        <authorList>
            <person name="Kim Y.-M."/>
        </authorList>
    </citation>
    <scope>NUCLEOTIDE SEQUENCE [LARGE SCALE GENOMIC DNA]</scope>
    <source>
        <strain evidence="6">YM2019G1</strain>
    </source>
</reference>
<dbReference type="Pfam" id="PF13934">
    <property type="entry name" value="ELYS"/>
    <property type="match status" value="1"/>
</dbReference>
<comment type="subcellular location">
    <subcellularLocation>
        <location evidence="1">Nucleus</location>
    </subcellularLocation>
</comment>
<dbReference type="PANTHER" id="PTHR47358">
    <property type="entry name" value="E3 UBIQUITIN-PROTEIN LIGASE HOS1"/>
    <property type="match status" value="1"/>
</dbReference>
<dbReference type="InterPro" id="IPR025151">
    <property type="entry name" value="ELYS_dom"/>
</dbReference>
<comment type="caution">
    <text evidence="6">The sequence shown here is derived from an EMBL/GenBank/DDBJ whole genome shotgun (WGS) entry which is preliminary data.</text>
</comment>
<dbReference type="GO" id="GO:0004842">
    <property type="term" value="F:ubiquitin-protein transferase activity"/>
    <property type="evidence" value="ECO:0007669"/>
    <property type="project" value="InterPro"/>
</dbReference>
<feature type="compositionally biased region" description="Basic and acidic residues" evidence="4">
    <location>
        <begin position="829"/>
        <end position="839"/>
    </location>
</feature>
<keyword evidence="7" id="KW-1185">Reference proteome</keyword>
<evidence type="ECO:0000313" key="7">
    <source>
        <dbReference type="Proteomes" id="UP000436088"/>
    </source>
</evidence>
<organism evidence="6 7">
    <name type="scientific">Hibiscus syriacus</name>
    <name type="common">Rose of Sharon</name>
    <dbReference type="NCBI Taxonomy" id="106335"/>
    <lineage>
        <taxon>Eukaryota</taxon>
        <taxon>Viridiplantae</taxon>
        <taxon>Streptophyta</taxon>
        <taxon>Embryophyta</taxon>
        <taxon>Tracheophyta</taxon>
        <taxon>Spermatophyta</taxon>
        <taxon>Magnoliopsida</taxon>
        <taxon>eudicotyledons</taxon>
        <taxon>Gunneridae</taxon>
        <taxon>Pentapetalae</taxon>
        <taxon>rosids</taxon>
        <taxon>malvids</taxon>
        <taxon>Malvales</taxon>
        <taxon>Malvaceae</taxon>
        <taxon>Malvoideae</taxon>
        <taxon>Hibiscus</taxon>
    </lineage>
</organism>
<keyword evidence="3" id="KW-0862">Zinc</keyword>
<dbReference type="PANTHER" id="PTHR47358:SF2">
    <property type="entry name" value="E3 UBIQUITIN-PROTEIN LIGASE HOS1"/>
    <property type="match status" value="1"/>
</dbReference>
<feature type="domain" description="RING-type" evidence="5">
    <location>
        <begin position="72"/>
        <end position="103"/>
    </location>
</feature>
<dbReference type="GO" id="GO:0008270">
    <property type="term" value="F:zinc ion binding"/>
    <property type="evidence" value="ECO:0007669"/>
    <property type="project" value="UniProtKB-KW"/>
</dbReference>
<evidence type="ECO:0000313" key="6">
    <source>
        <dbReference type="EMBL" id="KAE8683984.1"/>
    </source>
</evidence>
<feature type="region of interest" description="Disordered" evidence="4">
    <location>
        <begin position="820"/>
        <end position="839"/>
    </location>
</feature>
<dbReference type="AlphaFoldDB" id="A0A6A2YWV7"/>
<dbReference type="InterPro" id="IPR001841">
    <property type="entry name" value="Znf_RING"/>
</dbReference>
<dbReference type="EMBL" id="VEPZ02001256">
    <property type="protein sequence ID" value="KAE8683984.1"/>
    <property type="molecule type" value="Genomic_DNA"/>
</dbReference>
<feature type="region of interest" description="Disordered" evidence="4">
    <location>
        <begin position="912"/>
        <end position="963"/>
    </location>
</feature>
<accession>A0A6A2YWV7</accession>
<evidence type="ECO:0000256" key="2">
    <source>
        <dbReference type="ARBA" id="ARBA00023242"/>
    </source>
</evidence>
<feature type="compositionally biased region" description="Basic and acidic residues" evidence="4">
    <location>
        <begin position="924"/>
        <end position="941"/>
    </location>
</feature>
<dbReference type="Gene3D" id="3.30.40.10">
    <property type="entry name" value="Zinc/RING finger domain, C3HC4 (zinc finger)"/>
    <property type="match status" value="1"/>
</dbReference>
<name>A0A6A2YWV7_HIBSY</name>
<dbReference type="GO" id="GO:0016567">
    <property type="term" value="P:protein ubiquitination"/>
    <property type="evidence" value="ECO:0007669"/>
    <property type="project" value="InterPro"/>
</dbReference>
<sequence>MEKSEINGPLFSSTPIRNGGTFRSPASPPLQPNFSSRAVQEALEHLATIDLSELVSEAKIEHCRAARDLRSCGRYVQYALNSCGHASLCAECSQRYDVCPICRIPLIKSGNNRLRLRLFDECIDAGLISRRCDERFHEKEDRNNQLTSDVQRLYSFFDVALENNLVSLICHYVTDICMDETAVSSDAVTALLLDEKVVKDWVKWTFKNMATELHRIYYLEVEEMKNRLGSLLKFSGHLASLSNVLEVLDSSFKGRLSAQLHDLRNLQKSILKTKQHLEITIWCIRHQFLEDVRSRHADFTSWRNHVRDRKSAAIARAWPPPELLDPSADSTGQGASLFIEDALENLDIYEEMGEESDFAFLQKNGALSFFQSKIGGIAGCYPFESLRAAVDILFLRGASDLVVAKQAIFVYYLFDRHWRRPEEEWRDIIDDFASSFGIIRHSLLESFIFCLLDDHSHEALLECHQLLPEISGPETHPKIAQVLLERQNPKAAQMVIRWSGRDGGSQMVSLSEAVTIVRVKVECALLTEAFAYQRMICKKGREKKFKYELSGDALDDMKGQCRSWMDWIEVLVTEFCCLCIRRNVVDQIIELPWNGEEEKYIHKCLLDCATDDPTSTIGSLLVVFYLQRYRYVEAYQVNCKLWSLEEDFISTHSGDENFLEALSSMESHRQRRKNLVDKGIELLPEVLQQQVRTGTLPDIVVTSHQEDELPTRTGFRELQEPKSESLLVPSSSDSIVLQPDHMATPLRPPVSEIPKTLGGYVSNAHVEAGTHVSTSILPGRLFADAERLSNVEGSKNFKFENILSPGIHCASPIFSTPLKGIGQSSSRELSSRRLREKQSDKIFSESKQNGFVNQVHNASPPYSRRVTANPASTPSSNFGLFKGLANNLQSNISGKRGQSDRDDGHRNVLRTEDLMDVSWSQGERSLEERNAQEGPRWRSDETSDDEEQNPDRTVEVGATPAMPTVRKMKECKVIMLQLD</sequence>
<evidence type="ECO:0000256" key="4">
    <source>
        <dbReference type="SAM" id="MobiDB-lite"/>
    </source>
</evidence>
<dbReference type="PROSITE" id="PS50089">
    <property type="entry name" value="ZF_RING_2"/>
    <property type="match status" value="1"/>
</dbReference>
<dbReference type="Proteomes" id="UP000436088">
    <property type="component" value="Unassembled WGS sequence"/>
</dbReference>
<evidence type="ECO:0000259" key="5">
    <source>
        <dbReference type="PROSITE" id="PS50089"/>
    </source>
</evidence>
<proteinExistence type="predicted"/>
<protein>
    <submittedName>
        <fullName evidence="6">Cysteine and histidine-rich domain-containing protein RAR1-like</fullName>
    </submittedName>
</protein>
<feature type="region of interest" description="Disordered" evidence="4">
    <location>
        <begin position="846"/>
        <end position="878"/>
    </location>
</feature>